<dbReference type="PIRSF" id="PIRSF001492">
    <property type="entry name" value="IPGAM"/>
    <property type="match status" value="1"/>
</dbReference>
<keyword evidence="6 8" id="KW-0464">Manganese</keyword>
<organism evidence="12 13">
    <name type="scientific">Candidatus Seongchinamella marina</name>
    <dbReference type="NCBI Taxonomy" id="2518990"/>
    <lineage>
        <taxon>Bacteria</taxon>
        <taxon>Pseudomonadati</taxon>
        <taxon>Pseudomonadota</taxon>
        <taxon>Gammaproteobacteria</taxon>
        <taxon>Cellvibrionales</taxon>
        <taxon>Halieaceae</taxon>
        <taxon>Seongchinamella</taxon>
    </lineage>
</organism>
<comment type="subunit">
    <text evidence="8">Monomer.</text>
</comment>
<dbReference type="PANTHER" id="PTHR31637:SF0">
    <property type="entry name" value="2,3-BISPHOSPHOGLYCERATE-INDEPENDENT PHOSPHOGLYCERATE MUTASE"/>
    <property type="match status" value="1"/>
</dbReference>
<comment type="cofactor">
    <cofactor evidence="8">
        <name>Mn(2+)</name>
        <dbReference type="ChEBI" id="CHEBI:29035"/>
    </cofactor>
    <text evidence="8">Binds 2 manganese ions per subunit.</text>
</comment>
<comment type="function">
    <text evidence="8">Catalyzes the interconversion of 2-phosphoglycerate and 3-phosphoglycerate.</text>
</comment>
<dbReference type="PANTHER" id="PTHR31637">
    <property type="entry name" value="2,3-BISPHOSPHOGLYCERATE-INDEPENDENT PHOSPHOGLYCERATE MUTASE"/>
    <property type="match status" value="1"/>
</dbReference>
<feature type="binding site" evidence="8">
    <location>
        <position position="65"/>
    </location>
    <ligand>
        <name>Mn(2+)</name>
        <dbReference type="ChEBI" id="CHEBI:29035"/>
        <label>2</label>
    </ligand>
</feature>
<accession>A0ABT3SW45</accession>
<dbReference type="InterPro" id="IPR036646">
    <property type="entry name" value="PGAM_B_sf"/>
</dbReference>
<dbReference type="Pfam" id="PF01676">
    <property type="entry name" value="Metalloenzyme"/>
    <property type="match status" value="1"/>
</dbReference>
<dbReference type="EC" id="5.4.2.12" evidence="8 9"/>
<evidence type="ECO:0000256" key="4">
    <source>
        <dbReference type="ARBA" id="ARBA00022723"/>
    </source>
</evidence>
<dbReference type="EMBL" id="SHNP01000003">
    <property type="protein sequence ID" value="MCX2973831.1"/>
    <property type="molecule type" value="Genomic_DNA"/>
</dbReference>
<feature type="domain" description="BPG-independent PGAM N-terminal" evidence="11">
    <location>
        <begin position="85"/>
        <end position="301"/>
    </location>
</feature>
<feature type="binding site" evidence="8">
    <location>
        <begin position="156"/>
        <end position="157"/>
    </location>
    <ligand>
        <name>substrate</name>
    </ligand>
</feature>
<evidence type="ECO:0000256" key="8">
    <source>
        <dbReference type="HAMAP-Rule" id="MF_01038"/>
    </source>
</evidence>
<keyword evidence="13" id="KW-1185">Reference proteome</keyword>
<comment type="caution">
    <text evidence="12">The sequence shown here is derived from an EMBL/GenBank/DDBJ whole genome shotgun (WGS) entry which is preliminary data.</text>
</comment>
<comment type="catalytic activity">
    <reaction evidence="1 8">
        <text>(2R)-2-phosphoglycerate = (2R)-3-phosphoglycerate</text>
        <dbReference type="Rhea" id="RHEA:15901"/>
        <dbReference type="ChEBI" id="CHEBI:58272"/>
        <dbReference type="ChEBI" id="CHEBI:58289"/>
        <dbReference type="EC" id="5.4.2.12"/>
    </reaction>
</comment>
<feature type="binding site" evidence="8">
    <location>
        <position position="194"/>
    </location>
    <ligand>
        <name>substrate</name>
    </ligand>
</feature>
<evidence type="ECO:0000313" key="13">
    <source>
        <dbReference type="Proteomes" id="UP001143307"/>
    </source>
</evidence>
<keyword evidence="7 8" id="KW-0413">Isomerase</keyword>
<dbReference type="RefSeq" id="WP_279252677.1">
    <property type="nucleotide sequence ID" value="NZ_SHNP01000003.1"/>
</dbReference>
<dbReference type="HAMAP" id="MF_01038">
    <property type="entry name" value="GpmI"/>
    <property type="match status" value="1"/>
</dbReference>
<evidence type="ECO:0000256" key="2">
    <source>
        <dbReference type="ARBA" id="ARBA00004798"/>
    </source>
</evidence>
<feature type="domain" description="Metalloenzyme" evidence="10">
    <location>
        <begin position="7"/>
        <end position="502"/>
    </location>
</feature>
<dbReference type="InterPro" id="IPR017850">
    <property type="entry name" value="Alkaline_phosphatase_core_sf"/>
</dbReference>
<evidence type="ECO:0000256" key="3">
    <source>
        <dbReference type="ARBA" id="ARBA00008819"/>
    </source>
</evidence>
<feature type="binding site" evidence="8">
    <location>
        <position position="126"/>
    </location>
    <ligand>
        <name>substrate</name>
    </ligand>
</feature>
<evidence type="ECO:0000313" key="12">
    <source>
        <dbReference type="EMBL" id="MCX2973831.1"/>
    </source>
</evidence>
<evidence type="ECO:0000259" key="11">
    <source>
        <dbReference type="Pfam" id="PF06415"/>
    </source>
</evidence>
<sequence length="518" mass="56142">MSNSCKKTTVLVILDGWGHREETQDNAIANGDTPVWDRLWRESPHTLVSGSGLDVGLPAGQMGNSEVGHMSLGSGRVIYQNITRIDQAITDGTFDQNPVFTGAIDKAIAAGGAVHLFGLLSPGGVHSHEDQIFAAVKMASDRGASKVYLHAFLDGRDTPPQSAKPSLKKAQDLFDELNCGRVASITGRYYAMDRDNRWERVEPAYRLLTEGVAQYTAVDAVAGLEAAYQRNENDEFVLPTVICPEGSQPAFVADGDAVLFMNFRADRAREMTRAFVEDNFDGFKRQARPSTSAFVTSTEYAADIEAACAFPPESLKNVLGDYLAQQGMTQLRIAETEKYAHVTFFFSGGREEVFPGEDRELIPSPDVATYDLKPEMSAPALTDKLVTAIHSGRYDLIVCNYANGDMVGHTGSYEAALKAVHTLDNCLARVEQAVLETDGQALVTADHGNCEQMLDYQSGQHHTQHTTEKVPLVYIGNSSLELDPAGGILADIAPTLLAMMNIASPKEMTGRSLAGPKS</sequence>
<evidence type="ECO:0000256" key="7">
    <source>
        <dbReference type="ARBA" id="ARBA00023235"/>
    </source>
</evidence>
<protein>
    <recommendedName>
        <fullName evidence="8 9">2,3-bisphosphoglycerate-independent phosphoglycerate mutase</fullName>
        <shortName evidence="8">BPG-independent PGAM</shortName>
        <shortName evidence="8">Phosphoglyceromutase</shortName>
        <shortName evidence="8">iPGM</shortName>
        <ecNumber evidence="8 9">5.4.2.12</ecNumber>
    </recommendedName>
</protein>
<feature type="binding site" evidence="8">
    <location>
        <position position="15"/>
    </location>
    <ligand>
        <name>Mn(2+)</name>
        <dbReference type="ChEBI" id="CHEBI:29035"/>
        <label>2</label>
    </ligand>
</feature>
<feature type="binding site" evidence="8">
    <location>
        <position position="338"/>
    </location>
    <ligand>
        <name>substrate</name>
    </ligand>
</feature>
<gene>
    <name evidence="8" type="primary">gpmI</name>
    <name evidence="12" type="ORF">EYC87_09600</name>
</gene>
<dbReference type="InterPro" id="IPR005995">
    <property type="entry name" value="Pgm_bpd_ind"/>
</dbReference>
<comment type="similarity">
    <text evidence="3 8">Belongs to the BPG-independent phosphoglycerate mutase family.</text>
</comment>
<name>A0ABT3SW45_9GAMM</name>
<dbReference type="NCBIfam" id="TIGR01307">
    <property type="entry name" value="pgm_bpd_ind"/>
    <property type="match status" value="1"/>
</dbReference>
<dbReference type="Proteomes" id="UP001143307">
    <property type="component" value="Unassembled WGS sequence"/>
</dbReference>
<dbReference type="Gene3D" id="3.40.720.10">
    <property type="entry name" value="Alkaline Phosphatase, subunit A"/>
    <property type="match status" value="1"/>
</dbReference>
<keyword evidence="4 8" id="KW-0479">Metal-binding</keyword>
<dbReference type="InterPro" id="IPR006124">
    <property type="entry name" value="Metalloenzyme"/>
</dbReference>
<dbReference type="SUPFAM" id="SSF64158">
    <property type="entry name" value="2,3-Bisphosphoglycerate-independent phosphoglycerate mutase, substrate-binding domain"/>
    <property type="match status" value="1"/>
</dbReference>
<feature type="active site" description="Phosphoserine intermediate" evidence="8">
    <location>
        <position position="65"/>
    </location>
</feature>
<feature type="binding site" evidence="8">
    <location>
        <begin position="264"/>
        <end position="267"/>
    </location>
    <ligand>
        <name>substrate</name>
    </ligand>
</feature>
<evidence type="ECO:0000256" key="1">
    <source>
        <dbReference type="ARBA" id="ARBA00000370"/>
    </source>
</evidence>
<comment type="pathway">
    <text evidence="2 8">Carbohydrate degradation; glycolysis; pyruvate from D-glyceraldehyde 3-phosphate: step 3/5.</text>
</comment>
<dbReference type="Pfam" id="PF06415">
    <property type="entry name" value="iPGM_N"/>
    <property type="match status" value="1"/>
</dbReference>
<keyword evidence="5 8" id="KW-0324">Glycolysis</keyword>
<evidence type="ECO:0000256" key="5">
    <source>
        <dbReference type="ARBA" id="ARBA00023152"/>
    </source>
</evidence>
<dbReference type="InterPro" id="IPR011258">
    <property type="entry name" value="BPG-indep_PGM_N"/>
</dbReference>
<feature type="binding site" evidence="8">
    <location>
        <position position="409"/>
    </location>
    <ligand>
        <name>Mn(2+)</name>
        <dbReference type="ChEBI" id="CHEBI:29035"/>
        <label>1</label>
    </ligand>
</feature>
<feature type="binding site" evidence="8">
    <location>
        <position position="405"/>
    </location>
    <ligand>
        <name>Mn(2+)</name>
        <dbReference type="ChEBI" id="CHEBI:29035"/>
        <label>1</label>
    </ligand>
</feature>
<feature type="binding site" evidence="8">
    <location>
        <position position="188"/>
    </location>
    <ligand>
        <name>substrate</name>
    </ligand>
</feature>
<proteinExistence type="inferred from homology"/>
<feature type="binding site" evidence="8">
    <location>
        <position position="446"/>
    </location>
    <ligand>
        <name>Mn(2+)</name>
        <dbReference type="ChEBI" id="CHEBI:29035"/>
        <label>2</label>
    </ligand>
</feature>
<dbReference type="CDD" id="cd16010">
    <property type="entry name" value="iPGM"/>
    <property type="match status" value="1"/>
</dbReference>
<evidence type="ECO:0000256" key="9">
    <source>
        <dbReference type="NCBIfam" id="TIGR01307"/>
    </source>
</evidence>
<reference evidence="12" key="1">
    <citation type="submission" date="2019-02" db="EMBL/GenBank/DDBJ databases">
        <authorList>
            <person name="Li S.-H."/>
        </authorList>
    </citation>
    <scope>NUCLEOTIDE SEQUENCE</scope>
    <source>
        <strain evidence="12">IMCC8485</strain>
    </source>
</reference>
<dbReference type="Gene3D" id="3.40.1450.10">
    <property type="entry name" value="BPG-independent phosphoglycerate mutase, domain B"/>
    <property type="match status" value="1"/>
</dbReference>
<evidence type="ECO:0000256" key="6">
    <source>
        <dbReference type="ARBA" id="ARBA00023211"/>
    </source>
</evidence>
<dbReference type="GO" id="GO:0004619">
    <property type="term" value="F:phosphoglycerate mutase activity"/>
    <property type="evidence" value="ECO:0007669"/>
    <property type="project" value="UniProtKB-EC"/>
</dbReference>
<feature type="binding site" evidence="8">
    <location>
        <position position="465"/>
    </location>
    <ligand>
        <name>Mn(2+)</name>
        <dbReference type="ChEBI" id="CHEBI:29035"/>
        <label>1</label>
    </ligand>
</feature>
<feature type="binding site" evidence="8">
    <location>
        <position position="447"/>
    </location>
    <ligand>
        <name>Mn(2+)</name>
        <dbReference type="ChEBI" id="CHEBI:29035"/>
        <label>2</label>
    </ligand>
</feature>
<evidence type="ECO:0000259" key="10">
    <source>
        <dbReference type="Pfam" id="PF01676"/>
    </source>
</evidence>
<dbReference type="SUPFAM" id="SSF53649">
    <property type="entry name" value="Alkaline phosphatase-like"/>
    <property type="match status" value="1"/>
</dbReference>